<sequence length="151" mass="16855">MQPANNQSGFTLIELMIVVAIIGVLAAIALPAYHSYTIRAKLLETIQFSGVAKTYLWEEYFTLGQMPDTSSHAADMVKNMMATSKYISNTSYTKIDKNHAVLEVSFQNLGLDTDNSTLLFRYETDGEQITLDCRDGTLPNTYRPASCRNNN</sequence>
<proteinExistence type="inferred from homology"/>
<evidence type="ECO:0000313" key="5">
    <source>
        <dbReference type="EMBL" id="MEB4593392.1"/>
    </source>
</evidence>
<dbReference type="SUPFAM" id="SSF54523">
    <property type="entry name" value="Pili subunits"/>
    <property type="match status" value="1"/>
</dbReference>
<gene>
    <name evidence="5" type="ORF">VSS37_20615</name>
</gene>
<evidence type="ECO:0000256" key="4">
    <source>
        <dbReference type="SAM" id="Phobius"/>
    </source>
</evidence>
<dbReference type="InterPro" id="IPR012902">
    <property type="entry name" value="N_methyl_site"/>
</dbReference>
<name>A0ABU6D4Z9_9GAMM</name>
<keyword evidence="2" id="KW-0488">Methylation</keyword>
<accession>A0ABU6D4Z9</accession>
<evidence type="ECO:0000256" key="2">
    <source>
        <dbReference type="ARBA" id="ARBA00022481"/>
    </source>
</evidence>
<keyword evidence="4" id="KW-0472">Membrane</keyword>
<dbReference type="RefSeq" id="WP_324698260.1">
    <property type="nucleotide sequence ID" value="NZ_JAYMYJ010000159.1"/>
</dbReference>
<protein>
    <submittedName>
        <fullName evidence="5">Pilin</fullName>
    </submittedName>
</protein>
<evidence type="ECO:0000256" key="3">
    <source>
        <dbReference type="RuleBase" id="RU000389"/>
    </source>
</evidence>
<dbReference type="InterPro" id="IPR045584">
    <property type="entry name" value="Pilin-like"/>
</dbReference>
<dbReference type="PANTHER" id="PTHR30093">
    <property type="entry name" value="GENERAL SECRETION PATHWAY PROTEIN G"/>
    <property type="match status" value="1"/>
</dbReference>
<dbReference type="NCBIfam" id="TIGR02532">
    <property type="entry name" value="IV_pilin_GFxxxE"/>
    <property type="match status" value="1"/>
</dbReference>
<dbReference type="Gene3D" id="3.30.700.10">
    <property type="entry name" value="Glycoprotein, Type 4 Pilin"/>
    <property type="match status" value="1"/>
</dbReference>
<comment type="caution">
    <text evidence="5">The sequence shown here is derived from an EMBL/GenBank/DDBJ whole genome shotgun (WGS) entry which is preliminary data.</text>
</comment>
<keyword evidence="4" id="KW-0812">Transmembrane</keyword>
<evidence type="ECO:0000256" key="1">
    <source>
        <dbReference type="ARBA" id="ARBA00005233"/>
    </source>
</evidence>
<dbReference type="EMBL" id="JAYMYJ010000159">
    <property type="protein sequence ID" value="MEB4593392.1"/>
    <property type="molecule type" value="Genomic_DNA"/>
</dbReference>
<dbReference type="Pfam" id="PF00114">
    <property type="entry name" value="Pilin"/>
    <property type="match status" value="1"/>
</dbReference>
<keyword evidence="3" id="KW-0281">Fimbrium</keyword>
<evidence type="ECO:0000313" key="6">
    <source>
        <dbReference type="Proteomes" id="UP001308005"/>
    </source>
</evidence>
<comment type="similarity">
    <text evidence="1 3">Belongs to the N-Me-Phe pilin family.</text>
</comment>
<keyword evidence="6" id="KW-1185">Reference proteome</keyword>
<dbReference type="PROSITE" id="PS00409">
    <property type="entry name" value="PROKAR_NTER_METHYL"/>
    <property type="match status" value="1"/>
</dbReference>
<reference evidence="6" key="1">
    <citation type="submission" date="2023-07" db="EMBL/GenBank/DDBJ databases">
        <title>The carbon used by Thiothrix.</title>
        <authorList>
            <person name="Chen L."/>
        </authorList>
    </citation>
    <scope>NUCLEOTIDE SEQUENCE [LARGE SCALE GENOMIC DNA]</scope>
</reference>
<dbReference type="Pfam" id="PF07963">
    <property type="entry name" value="N_methyl"/>
    <property type="match status" value="1"/>
</dbReference>
<keyword evidence="4" id="KW-1133">Transmembrane helix</keyword>
<dbReference type="PANTHER" id="PTHR30093:SF34">
    <property type="entry name" value="PREPILIN PEPTIDASE-DEPENDENT PROTEIN D"/>
    <property type="match status" value="1"/>
</dbReference>
<organism evidence="5 6">
    <name type="scientific">Candidatus Thiothrix phosphatis</name>
    <dbReference type="NCBI Taxonomy" id="3112415"/>
    <lineage>
        <taxon>Bacteria</taxon>
        <taxon>Pseudomonadati</taxon>
        <taxon>Pseudomonadota</taxon>
        <taxon>Gammaproteobacteria</taxon>
        <taxon>Thiotrichales</taxon>
        <taxon>Thiotrichaceae</taxon>
        <taxon>Thiothrix</taxon>
    </lineage>
</organism>
<feature type="transmembrane region" description="Helical" evidence="4">
    <location>
        <begin position="12"/>
        <end position="33"/>
    </location>
</feature>
<dbReference type="InterPro" id="IPR001082">
    <property type="entry name" value="Pilin"/>
</dbReference>
<dbReference type="Proteomes" id="UP001308005">
    <property type="component" value="Unassembled WGS sequence"/>
</dbReference>